<dbReference type="InterPro" id="IPR016032">
    <property type="entry name" value="Sig_transdc_resp-reg_C-effctor"/>
</dbReference>
<keyword evidence="4" id="KW-0804">Transcription</keyword>
<evidence type="ECO:0000259" key="7">
    <source>
        <dbReference type="PROSITE" id="PS50110"/>
    </source>
</evidence>
<protein>
    <submittedName>
        <fullName evidence="8">Response regulator transcription factor</fullName>
    </submittedName>
</protein>
<name>A0A923MNR9_9BURK</name>
<dbReference type="Pfam" id="PF00072">
    <property type="entry name" value="Response_reg"/>
    <property type="match status" value="1"/>
</dbReference>
<evidence type="ECO:0000256" key="5">
    <source>
        <dbReference type="PROSITE-ProRule" id="PRU00169"/>
    </source>
</evidence>
<comment type="caution">
    <text evidence="8">The sequence shown here is derived from an EMBL/GenBank/DDBJ whole genome shotgun (WGS) entry which is preliminary data.</text>
</comment>
<keyword evidence="1 5" id="KW-0597">Phosphoprotein</keyword>
<feature type="modified residue" description="4-aspartylphosphate" evidence="5">
    <location>
        <position position="55"/>
    </location>
</feature>
<evidence type="ECO:0000256" key="2">
    <source>
        <dbReference type="ARBA" id="ARBA00023015"/>
    </source>
</evidence>
<dbReference type="InterPro" id="IPR011006">
    <property type="entry name" value="CheY-like_superfamily"/>
</dbReference>
<dbReference type="InterPro" id="IPR058245">
    <property type="entry name" value="NreC/VraR/RcsB-like_REC"/>
</dbReference>
<dbReference type="GO" id="GO:0000160">
    <property type="term" value="P:phosphorelay signal transduction system"/>
    <property type="evidence" value="ECO:0007669"/>
    <property type="project" value="InterPro"/>
</dbReference>
<evidence type="ECO:0000313" key="8">
    <source>
        <dbReference type="EMBL" id="MBC5782106.1"/>
    </source>
</evidence>
<feature type="domain" description="HTH luxR-type" evidence="6">
    <location>
        <begin position="158"/>
        <end position="223"/>
    </location>
</feature>
<evidence type="ECO:0000313" key="9">
    <source>
        <dbReference type="Proteomes" id="UP000608513"/>
    </source>
</evidence>
<keyword evidence="3" id="KW-0238">DNA-binding</keyword>
<dbReference type="Gene3D" id="3.40.50.2300">
    <property type="match status" value="1"/>
</dbReference>
<dbReference type="PROSITE" id="PS50110">
    <property type="entry name" value="RESPONSE_REGULATORY"/>
    <property type="match status" value="1"/>
</dbReference>
<dbReference type="PRINTS" id="PR00038">
    <property type="entry name" value="HTHLUXR"/>
</dbReference>
<dbReference type="PANTHER" id="PTHR43214:SF41">
    <property type="entry name" value="NITRATE_NITRITE RESPONSE REGULATOR PROTEIN NARP"/>
    <property type="match status" value="1"/>
</dbReference>
<dbReference type="EMBL" id="JACORT010000001">
    <property type="protein sequence ID" value="MBC5782106.1"/>
    <property type="molecule type" value="Genomic_DNA"/>
</dbReference>
<evidence type="ECO:0000256" key="4">
    <source>
        <dbReference type="ARBA" id="ARBA00023163"/>
    </source>
</evidence>
<evidence type="ECO:0000256" key="1">
    <source>
        <dbReference type="ARBA" id="ARBA00022553"/>
    </source>
</evidence>
<dbReference type="CDD" id="cd17535">
    <property type="entry name" value="REC_NarL-like"/>
    <property type="match status" value="1"/>
</dbReference>
<reference evidence="8" key="1">
    <citation type="submission" date="2020-08" db="EMBL/GenBank/DDBJ databases">
        <title>Ramlibacter sp. USB13 16S ribosomal RNA gene genome sequencing and assembly.</title>
        <authorList>
            <person name="Kang M."/>
        </authorList>
    </citation>
    <scope>NUCLEOTIDE SEQUENCE</scope>
    <source>
        <strain evidence="8">USB13</strain>
    </source>
</reference>
<dbReference type="GO" id="GO:0003677">
    <property type="term" value="F:DNA binding"/>
    <property type="evidence" value="ECO:0007669"/>
    <property type="project" value="UniProtKB-KW"/>
</dbReference>
<sequence length="225" mass="24180">MSTKVLIVEDEPEFLRRFTNAVLMDPDLALAGSAGTGRAAIAMLEAAQPDVVLLDLGLPDIDGVEVIRQAMRQPRPCDVLVVSMFDDDQHVLDSIEAGAAGYLLKDAVPESIVSSIRDLRHGGSPISPGIARRILTRFRVALGPARPATSHSQGKQVNGCGASPLTERETELLRLTAKGLSFDTISELMGISPHTVVAHVRKIYRKLAVHSRGEAVYEATQLGLL</sequence>
<dbReference type="Pfam" id="PF00196">
    <property type="entry name" value="GerE"/>
    <property type="match status" value="1"/>
</dbReference>
<dbReference type="GO" id="GO:0006355">
    <property type="term" value="P:regulation of DNA-templated transcription"/>
    <property type="evidence" value="ECO:0007669"/>
    <property type="project" value="InterPro"/>
</dbReference>
<evidence type="ECO:0000256" key="3">
    <source>
        <dbReference type="ARBA" id="ARBA00023125"/>
    </source>
</evidence>
<organism evidence="8 9">
    <name type="scientific">Ramlibacter cellulosilyticus</name>
    <dbReference type="NCBI Taxonomy" id="2764187"/>
    <lineage>
        <taxon>Bacteria</taxon>
        <taxon>Pseudomonadati</taxon>
        <taxon>Pseudomonadota</taxon>
        <taxon>Betaproteobacteria</taxon>
        <taxon>Burkholderiales</taxon>
        <taxon>Comamonadaceae</taxon>
        <taxon>Ramlibacter</taxon>
    </lineage>
</organism>
<dbReference type="SUPFAM" id="SSF52172">
    <property type="entry name" value="CheY-like"/>
    <property type="match status" value="1"/>
</dbReference>
<dbReference type="CDD" id="cd06170">
    <property type="entry name" value="LuxR_C_like"/>
    <property type="match status" value="1"/>
</dbReference>
<feature type="domain" description="Response regulatory" evidence="7">
    <location>
        <begin position="4"/>
        <end position="120"/>
    </location>
</feature>
<dbReference type="InterPro" id="IPR039420">
    <property type="entry name" value="WalR-like"/>
</dbReference>
<dbReference type="InterPro" id="IPR000792">
    <property type="entry name" value="Tscrpt_reg_LuxR_C"/>
</dbReference>
<keyword evidence="2" id="KW-0805">Transcription regulation</keyword>
<dbReference type="SMART" id="SM00421">
    <property type="entry name" value="HTH_LUXR"/>
    <property type="match status" value="1"/>
</dbReference>
<dbReference type="InterPro" id="IPR001789">
    <property type="entry name" value="Sig_transdc_resp-reg_receiver"/>
</dbReference>
<dbReference type="SUPFAM" id="SSF46894">
    <property type="entry name" value="C-terminal effector domain of the bipartite response regulators"/>
    <property type="match status" value="1"/>
</dbReference>
<gene>
    <name evidence="8" type="ORF">H8N03_04060</name>
</gene>
<proteinExistence type="predicted"/>
<evidence type="ECO:0000259" key="6">
    <source>
        <dbReference type="PROSITE" id="PS50043"/>
    </source>
</evidence>
<accession>A0A923MNR9</accession>
<dbReference type="PROSITE" id="PS50043">
    <property type="entry name" value="HTH_LUXR_2"/>
    <property type="match status" value="1"/>
</dbReference>
<dbReference type="RefSeq" id="WP_187074823.1">
    <property type="nucleotide sequence ID" value="NZ_JACORT010000001.1"/>
</dbReference>
<keyword evidence="9" id="KW-1185">Reference proteome</keyword>
<dbReference type="Proteomes" id="UP000608513">
    <property type="component" value="Unassembled WGS sequence"/>
</dbReference>
<dbReference type="PANTHER" id="PTHR43214">
    <property type="entry name" value="TWO-COMPONENT RESPONSE REGULATOR"/>
    <property type="match status" value="1"/>
</dbReference>
<dbReference type="SMART" id="SM00448">
    <property type="entry name" value="REC"/>
    <property type="match status" value="1"/>
</dbReference>
<dbReference type="AlphaFoldDB" id="A0A923MNR9"/>